<evidence type="ECO:0000256" key="1">
    <source>
        <dbReference type="SAM" id="MobiDB-lite"/>
    </source>
</evidence>
<accession>A0A8S5PVM0</accession>
<name>A0A8S5PVM0_9CAUD</name>
<organism evidence="2">
    <name type="scientific">Siphoviridae sp. ctrAf3</name>
    <dbReference type="NCBI Taxonomy" id="2825687"/>
    <lineage>
        <taxon>Viruses</taxon>
        <taxon>Duplodnaviria</taxon>
        <taxon>Heunggongvirae</taxon>
        <taxon>Uroviricota</taxon>
        <taxon>Caudoviricetes</taxon>
    </lineage>
</organism>
<proteinExistence type="predicted"/>
<feature type="compositionally biased region" description="Polar residues" evidence="1">
    <location>
        <begin position="23"/>
        <end position="32"/>
    </location>
</feature>
<feature type="region of interest" description="Disordered" evidence="1">
    <location>
        <begin position="1"/>
        <end position="32"/>
    </location>
</feature>
<dbReference type="EMBL" id="BK015512">
    <property type="protein sequence ID" value="DAE10493.1"/>
    <property type="molecule type" value="Genomic_DNA"/>
</dbReference>
<evidence type="ECO:0000313" key="2">
    <source>
        <dbReference type="EMBL" id="DAE10493.1"/>
    </source>
</evidence>
<protein>
    <submittedName>
        <fullName evidence="2">Uncharacterized protein</fullName>
    </submittedName>
</protein>
<sequence>MEEPSSMLEATKTKKGNYERRTTSNSDRSGVY</sequence>
<reference evidence="2" key="1">
    <citation type="journal article" date="2021" name="Proc. Natl. Acad. Sci. U.S.A.">
        <title>A Catalog of Tens of Thousands of Viruses from Human Metagenomes Reveals Hidden Associations with Chronic Diseases.</title>
        <authorList>
            <person name="Tisza M.J."/>
            <person name="Buck C.B."/>
        </authorList>
    </citation>
    <scope>NUCLEOTIDE SEQUENCE</scope>
    <source>
        <strain evidence="2">CtrAf3</strain>
    </source>
</reference>